<accession>A0ABV6CDU0</accession>
<dbReference type="InterPro" id="IPR007263">
    <property type="entry name" value="DCC1-like"/>
</dbReference>
<keyword evidence="2" id="KW-1185">Reference proteome</keyword>
<comment type="caution">
    <text evidence="1">The sequence shown here is derived from an EMBL/GenBank/DDBJ whole genome shotgun (WGS) entry which is preliminary data.</text>
</comment>
<protein>
    <submittedName>
        <fullName evidence="1">DCC1-like thiol-disulfide oxidoreductase family protein</fullName>
    </submittedName>
</protein>
<evidence type="ECO:0000313" key="2">
    <source>
        <dbReference type="Proteomes" id="UP001589795"/>
    </source>
</evidence>
<proteinExistence type="predicted"/>
<name>A0ABV6CDU0_9RHOB</name>
<dbReference type="RefSeq" id="WP_265508589.1">
    <property type="nucleotide sequence ID" value="NZ_JAOTBE010000090.1"/>
</dbReference>
<reference evidence="1 2" key="1">
    <citation type="submission" date="2024-09" db="EMBL/GenBank/DDBJ databases">
        <authorList>
            <person name="Sun Q."/>
            <person name="Mori K."/>
        </authorList>
    </citation>
    <scope>NUCLEOTIDE SEQUENCE [LARGE SCALE GENOMIC DNA]</scope>
    <source>
        <strain evidence="1 2">CCM 7904</strain>
    </source>
</reference>
<dbReference type="Pfam" id="PF04134">
    <property type="entry name" value="DCC1-like"/>
    <property type="match status" value="1"/>
</dbReference>
<evidence type="ECO:0000313" key="1">
    <source>
        <dbReference type="EMBL" id="MFC0198897.1"/>
    </source>
</evidence>
<dbReference type="Proteomes" id="UP001589795">
    <property type="component" value="Unassembled WGS sequence"/>
</dbReference>
<dbReference type="EMBL" id="JBHLWQ010000008">
    <property type="protein sequence ID" value="MFC0198897.1"/>
    <property type="molecule type" value="Genomic_DNA"/>
</dbReference>
<sequence length="133" mass="15181">MNPPDDGALIVYDGDCIFCQNYVKLVRLRDMVGKVELLDARSDDPRVRDFQRQGYDLNEGMLFVHRGRVHHGSDAVHMMALLSSSSDSLNRLNRRLLSNPKVARAIYPALKLGRRVTLFMRRRSLIPQGSDID</sequence>
<gene>
    <name evidence="1" type="ORF">ACFFIZ_00675</name>
</gene>
<organism evidence="1 2">
    <name type="scientific">Paracoccus rhizosphaerae</name>
    <dbReference type="NCBI Taxonomy" id="1133347"/>
    <lineage>
        <taxon>Bacteria</taxon>
        <taxon>Pseudomonadati</taxon>
        <taxon>Pseudomonadota</taxon>
        <taxon>Alphaproteobacteria</taxon>
        <taxon>Rhodobacterales</taxon>
        <taxon>Paracoccaceae</taxon>
        <taxon>Paracoccus</taxon>
    </lineage>
</organism>